<sequence length="109" mass="12036">MAGTETSVVTTSQTTLEATARPEAQESSSTVRLVLRKPKNKKKVVWTEETVDNEHMNKRKSKCCCIYKKPHVFGESSSESEDECENCHGHVDMRQNGPPPPPPSAPPVS</sequence>
<dbReference type="PANTHER" id="PTHR20835:SF0">
    <property type="entry name" value="E3 UBIQUITIN-PROTEIN LIGASE PPP1R11"/>
    <property type="match status" value="1"/>
</dbReference>
<feature type="region of interest" description="Disordered" evidence="3">
    <location>
        <begin position="75"/>
        <end position="109"/>
    </location>
</feature>
<dbReference type="EMBL" id="CAXLJM020000016">
    <property type="protein sequence ID" value="CAL8083358.1"/>
    <property type="molecule type" value="Genomic_DNA"/>
</dbReference>
<evidence type="ECO:0000313" key="4">
    <source>
        <dbReference type="EMBL" id="CAL8083358.1"/>
    </source>
</evidence>
<reference evidence="4 5" key="1">
    <citation type="submission" date="2024-08" db="EMBL/GenBank/DDBJ databases">
        <authorList>
            <person name="Cucini C."/>
            <person name="Frati F."/>
        </authorList>
    </citation>
    <scope>NUCLEOTIDE SEQUENCE [LARGE SCALE GENOMIC DNA]</scope>
</reference>
<feature type="compositionally biased region" description="Pro residues" evidence="3">
    <location>
        <begin position="97"/>
        <end position="109"/>
    </location>
</feature>
<dbReference type="PANTHER" id="PTHR20835">
    <property type="entry name" value="E3 UBIQUITIN-PROTEIN LIGASE PPP1R11-RELATED"/>
    <property type="match status" value="1"/>
</dbReference>
<proteinExistence type="predicted"/>
<protein>
    <recommendedName>
        <fullName evidence="1">E3 ubiquitin-protein ligase PPP1R11</fullName>
    </recommendedName>
    <alternativeName>
        <fullName evidence="2">Protein phosphatase 1 regulatory subunit 11</fullName>
    </alternativeName>
</protein>
<feature type="compositionally biased region" description="Low complexity" evidence="3">
    <location>
        <begin position="1"/>
        <end position="15"/>
    </location>
</feature>
<dbReference type="Pfam" id="PF07491">
    <property type="entry name" value="PPI_Ypi1"/>
    <property type="match status" value="1"/>
</dbReference>
<dbReference type="InterPro" id="IPR011107">
    <property type="entry name" value="PPI_Ypi1"/>
</dbReference>
<gene>
    <name evidence="4" type="ORF">ODALV1_LOCUS5462</name>
</gene>
<comment type="caution">
    <text evidence="4">The sequence shown here is derived from an EMBL/GenBank/DDBJ whole genome shotgun (WGS) entry which is preliminary data.</text>
</comment>
<evidence type="ECO:0000256" key="2">
    <source>
        <dbReference type="ARBA" id="ARBA00031039"/>
    </source>
</evidence>
<feature type="region of interest" description="Disordered" evidence="3">
    <location>
        <begin position="1"/>
        <end position="31"/>
    </location>
</feature>
<dbReference type="Proteomes" id="UP001642540">
    <property type="component" value="Unassembled WGS sequence"/>
</dbReference>
<organism evidence="4 5">
    <name type="scientific">Orchesella dallaii</name>
    <dbReference type="NCBI Taxonomy" id="48710"/>
    <lineage>
        <taxon>Eukaryota</taxon>
        <taxon>Metazoa</taxon>
        <taxon>Ecdysozoa</taxon>
        <taxon>Arthropoda</taxon>
        <taxon>Hexapoda</taxon>
        <taxon>Collembola</taxon>
        <taxon>Entomobryomorpha</taxon>
        <taxon>Entomobryoidea</taxon>
        <taxon>Orchesellidae</taxon>
        <taxon>Orchesellinae</taxon>
        <taxon>Orchesella</taxon>
    </lineage>
</organism>
<evidence type="ECO:0000313" key="5">
    <source>
        <dbReference type="Proteomes" id="UP001642540"/>
    </source>
</evidence>
<keyword evidence="5" id="KW-1185">Reference proteome</keyword>
<evidence type="ECO:0000256" key="1">
    <source>
        <dbReference type="ARBA" id="ARBA00021994"/>
    </source>
</evidence>
<accession>A0ABP1PZA5</accession>
<evidence type="ECO:0000256" key="3">
    <source>
        <dbReference type="SAM" id="MobiDB-lite"/>
    </source>
</evidence>
<name>A0ABP1PZA5_9HEXA</name>